<feature type="domain" description="Reverse transcriptase Ty1/copia-type" evidence="1">
    <location>
        <begin position="3"/>
        <end position="77"/>
    </location>
</feature>
<dbReference type="eggNOG" id="KOG0017">
    <property type="taxonomic scope" value="Eukaryota"/>
</dbReference>
<keyword evidence="3" id="KW-1185">Reference proteome</keyword>
<proteinExistence type="predicted"/>
<evidence type="ECO:0000313" key="3">
    <source>
        <dbReference type="Proteomes" id="UP000005238"/>
    </source>
</evidence>
<name>H3G5Z8_PHYRM</name>
<dbReference type="Pfam" id="PF07727">
    <property type="entry name" value="RVT_2"/>
    <property type="match status" value="1"/>
</dbReference>
<dbReference type="EnsemblProtists" id="Phyra43991">
    <property type="protein sequence ID" value="Phyra43991"/>
    <property type="gene ID" value="Phyra43991"/>
</dbReference>
<dbReference type="EMBL" id="DS567374">
    <property type="status" value="NOT_ANNOTATED_CDS"/>
    <property type="molecule type" value="Genomic_DNA"/>
</dbReference>
<evidence type="ECO:0000259" key="1">
    <source>
        <dbReference type="Pfam" id="PF07727"/>
    </source>
</evidence>
<dbReference type="EnsemblProtists" id="Phyra41946">
    <property type="protein sequence ID" value="Phyra41946"/>
    <property type="gene ID" value="Phyra41946"/>
</dbReference>
<dbReference type="EnsemblProtists" id="Phyra49208">
    <property type="protein sequence ID" value="Phyra49208"/>
    <property type="gene ID" value="Phyra49208"/>
</dbReference>
<organism evidence="2 3">
    <name type="scientific">Phytophthora ramorum</name>
    <name type="common">Sudden oak death agent</name>
    <dbReference type="NCBI Taxonomy" id="164328"/>
    <lineage>
        <taxon>Eukaryota</taxon>
        <taxon>Sar</taxon>
        <taxon>Stramenopiles</taxon>
        <taxon>Oomycota</taxon>
        <taxon>Peronosporomycetes</taxon>
        <taxon>Peronosporales</taxon>
        <taxon>Peronosporaceae</taxon>
        <taxon>Phytophthora</taxon>
    </lineage>
</organism>
<dbReference type="EMBL" id="DS565999">
    <property type="status" value="NOT_ANNOTATED_CDS"/>
    <property type="molecule type" value="Genomic_DNA"/>
</dbReference>
<accession>H3G5Z8</accession>
<reference evidence="3" key="1">
    <citation type="journal article" date="2006" name="Science">
        <title>Phytophthora genome sequences uncover evolutionary origins and mechanisms of pathogenesis.</title>
        <authorList>
            <person name="Tyler B.M."/>
            <person name="Tripathy S."/>
            <person name="Zhang X."/>
            <person name="Dehal P."/>
            <person name="Jiang R.H."/>
            <person name="Aerts A."/>
            <person name="Arredondo F.D."/>
            <person name="Baxter L."/>
            <person name="Bensasson D."/>
            <person name="Beynon J.L."/>
            <person name="Chapman J."/>
            <person name="Damasceno C.M."/>
            <person name="Dorrance A.E."/>
            <person name="Dou D."/>
            <person name="Dickerman A.W."/>
            <person name="Dubchak I.L."/>
            <person name="Garbelotto M."/>
            <person name="Gijzen M."/>
            <person name="Gordon S.G."/>
            <person name="Govers F."/>
            <person name="Grunwald N.J."/>
            <person name="Huang W."/>
            <person name="Ivors K.L."/>
            <person name="Jones R.W."/>
            <person name="Kamoun S."/>
            <person name="Krampis K."/>
            <person name="Lamour K.H."/>
            <person name="Lee M.K."/>
            <person name="McDonald W.H."/>
            <person name="Medina M."/>
            <person name="Meijer H.J."/>
            <person name="Nordberg E.K."/>
            <person name="Maclean D.J."/>
            <person name="Ospina-Giraldo M.D."/>
            <person name="Morris P.F."/>
            <person name="Phuntumart V."/>
            <person name="Putnam N.H."/>
            <person name="Rash S."/>
            <person name="Rose J.K."/>
            <person name="Sakihama Y."/>
            <person name="Salamov A.A."/>
            <person name="Savidor A."/>
            <person name="Scheuring C.F."/>
            <person name="Smith B.M."/>
            <person name="Sobral B.W."/>
            <person name="Terry A."/>
            <person name="Torto-Alalibo T.A."/>
            <person name="Win J."/>
            <person name="Xu Z."/>
            <person name="Zhang H."/>
            <person name="Grigoriev I.V."/>
            <person name="Rokhsar D.S."/>
            <person name="Boore J.L."/>
        </authorList>
    </citation>
    <scope>NUCLEOTIDE SEQUENCE [LARGE SCALE GENOMIC DNA]</scope>
    <source>
        <strain evidence="3">Pr102</strain>
    </source>
</reference>
<dbReference type="AlphaFoldDB" id="H3G5Z8"/>
<evidence type="ECO:0000313" key="2">
    <source>
        <dbReference type="EnsemblProtists" id="Phyra43991"/>
    </source>
</evidence>
<reference evidence="2" key="2">
    <citation type="submission" date="2015-06" db="UniProtKB">
        <authorList>
            <consortium name="EnsemblProtists"/>
        </authorList>
    </citation>
    <scope>IDENTIFICATION</scope>
    <source>
        <strain evidence="2">Pr102</strain>
    </source>
</reference>
<dbReference type="STRING" id="164328.H3G5Z8"/>
<dbReference type="HOGENOM" id="CLU_001650_10_3_1"/>
<sequence>MSEVLYVRQPRGFEEVSRSHVWRLKKALYGLKQAGREWNVELNSCLIEYGLCSTREDPCVYTHPTNELIVLIYVDDI</sequence>
<dbReference type="InterPro" id="IPR013103">
    <property type="entry name" value="RVT_2"/>
</dbReference>
<dbReference type="Proteomes" id="UP000005238">
    <property type="component" value="Unassembled WGS sequence"/>
</dbReference>
<protein>
    <recommendedName>
        <fullName evidence="1">Reverse transcriptase Ty1/copia-type domain-containing protein</fullName>
    </recommendedName>
</protein>
<dbReference type="EMBL" id="DS566436">
    <property type="status" value="NOT_ANNOTATED_CDS"/>
    <property type="molecule type" value="Genomic_DNA"/>
</dbReference>